<name>A0A9P7FTL4_9AGAR</name>
<organism evidence="1 2">
    <name type="scientific">Sphagnurus paluster</name>
    <dbReference type="NCBI Taxonomy" id="117069"/>
    <lineage>
        <taxon>Eukaryota</taxon>
        <taxon>Fungi</taxon>
        <taxon>Dikarya</taxon>
        <taxon>Basidiomycota</taxon>
        <taxon>Agaricomycotina</taxon>
        <taxon>Agaricomycetes</taxon>
        <taxon>Agaricomycetidae</taxon>
        <taxon>Agaricales</taxon>
        <taxon>Tricholomatineae</taxon>
        <taxon>Lyophyllaceae</taxon>
        <taxon>Sphagnurus</taxon>
    </lineage>
</organism>
<proteinExistence type="predicted"/>
<evidence type="ECO:0000313" key="1">
    <source>
        <dbReference type="EMBL" id="KAG5636829.1"/>
    </source>
</evidence>
<comment type="caution">
    <text evidence="1">The sequence shown here is derived from an EMBL/GenBank/DDBJ whole genome shotgun (WGS) entry which is preliminary data.</text>
</comment>
<reference evidence="1" key="1">
    <citation type="submission" date="2021-02" db="EMBL/GenBank/DDBJ databases">
        <authorList>
            <person name="Nieuwenhuis M."/>
            <person name="Van De Peppel L.J.J."/>
        </authorList>
    </citation>
    <scope>NUCLEOTIDE SEQUENCE</scope>
    <source>
        <strain evidence="1">D49</strain>
    </source>
</reference>
<gene>
    <name evidence="1" type="ORF">H0H81_006683</name>
</gene>
<reference evidence="1" key="2">
    <citation type="submission" date="2021-10" db="EMBL/GenBank/DDBJ databases">
        <title>Phylogenomics reveals ancestral predisposition of the termite-cultivated fungus Termitomyces towards a domesticated lifestyle.</title>
        <authorList>
            <person name="Auxier B."/>
            <person name="Grum-Grzhimaylo A."/>
            <person name="Cardenas M.E."/>
            <person name="Lodge J.D."/>
            <person name="Laessoe T."/>
            <person name="Pedersen O."/>
            <person name="Smith M.E."/>
            <person name="Kuyper T.W."/>
            <person name="Franco-Molano E.A."/>
            <person name="Baroni T.J."/>
            <person name="Aanen D.K."/>
        </authorList>
    </citation>
    <scope>NUCLEOTIDE SEQUENCE</scope>
    <source>
        <strain evidence="1">D49</strain>
    </source>
</reference>
<protein>
    <submittedName>
        <fullName evidence="1">Uncharacterized protein</fullName>
    </submittedName>
</protein>
<dbReference type="Proteomes" id="UP000717328">
    <property type="component" value="Unassembled WGS sequence"/>
</dbReference>
<dbReference type="AlphaFoldDB" id="A0A9P7FTL4"/>
<sequence length="269" mass="29321">MSTILVETRLPTSILIISRVSAYAHLVTSIMAALILWLCPSITPNTPVRVVLPTSTKLRSATVSSHKSTTTLVASSDADANDVASLKAAPADLGEELVEETPAKFTNPFCKGSPMRMAMSPTLSLHPFARRISMPARRLSHHITTTLGAPFHAAQPLEIPEADSYFSIQRPSLIPTDLADDGSESETESETESMVEAELVESEVQKAGKVDRAARMKRWIVELNTCGVEAPPVAPLMAHVPSAPRKEVSKLRRAARKARTALRRVRRHF</sequence>
<evidence type="ECO:0000313" key="2">
    <source>
        <dbReference type="Proteomes" id="UP000717328"/>
    </source>
</evidence>
<dbReference type="EMBL" id="JABCKI010005888">
    <property type="protein sequence ID" value="KAG5636829.1"/>
    <property type="molecule type" value="Genomic_DNA"/>
</dbReference>
<accession>A0A9P7FTL4</accession>
<keyword evidence="2" id="KW-1185">Reference proteome</keyword>
<dbReference type="OrthoDB" id="3058457at2759"/>